<gene>
    <name evidence="4" type="ORF">U472_14455</name>
</gene>
<dbReference type="Proteomes" id="UP000093514">
    <property type="component" value="Unassembled WGS sequence"/>
</dbReference>
<feature type="domain" description="EamA" evidence="3">
    <location>
        <begin position="3"/>
        <end position="70"/>
    </location>
</feature>
<reference evidence="5" key="1">
    <citation type="submission" date="2016-07" db="EMBL/GenBank/DDBJ databases">
        <authorList>
            <person name="Florea S."/>
            <person name="Webb J.S."/>
            <person name="Jaromczyk J."/>
            <person name="Schardl C.L."/>
        </authorList>
    </citation>
    <scope>NUCLEOTIDE SEQUENCE [LARGE SCALE GENOMIC DNA]</scope>
    <source>
        <strain evidence="5">Z6</strain>
    </source>
</reference>
<keyword evidence="2" id="KW-0472">Membrane</keyword>
<evidence type="ECO:0000256" key="2">
    <source>
        <dbReference type="SAM" id="Phobius"/>
    </source>
</evidence>
<sequence>MVVASGIVLSLNWLFFFQAIENTSVANATLSYYTSPALVVLLSILFLKERLNMRGAISLSLGVLGIFIMILGPNKDIDSEGITGIIYGLIQVISS</sequence>
<dbReference type="Gene3D" id="1.10.3730.20">
    <property type="match status" value="1"/>
</dbReference>
<keyword evidence="5" id="KW-1185">Reference proteome</keyword>
<name>A0A1C0A5X2_9FIRM</name>
<comment type="similarity">
    <text evidence="1">Belongs to the EamA transporter family.</text>
</comment>
<keyword evidence="2" id="KW-1133">Transmembrane helix</keyword>
<organism evidence="4 5">
    <name type="scientific">Orenia metallireducens</name>
    <dbReference type="NCBI Taxonomy" id="1413210"/>
    <lineage>
        <taxon>Bacteria</taxon>
        <taxon>Bacillati</taxon>
        <taxon>Bacillota</taxon>
        <taxon>Clostridia</taxon>
        <taxon>Halanaerobiales</taxon>
        <taxon>Halobacteroidaceae</taxon>
        <taxon>Orenia</taxon>
    </lineage>
</organism>
<dbReference type="GO" id="GO:0016020">
    <property type="term" value="C:membrane"/>
    <property type="evidence" value="ECO:0007669"/>
    <property type="project" value="InterPro"/>
</dbReference>
<evidence type="ECO:0000259" key="3">
    <source>
        <dbReference type="Pfam" id="PF00892"/>
    </source>
</evidence>
<accession>A0A1C0A5X2</accession>
<protein>
    <recommendedName>
        <fullName evidence="3">EamA domain-containing protein</fullName>
    </recommendedName>
</protein>
<evidence type="ECO:0000256" key="1">
    <source>
        <dbReference type="ARBA" id="ARBA00007362"/>
    </source>
</evidence>
<dbReference type="PANTHER" id="PTHR22911">
    <property type="entry name" value="ACYL-MALONYL CONDENSING ENZYME-RELATED"/>
    <property type="match status" value="1"/>
</dbReference>
<feature type="transmembrane region" description="Helical" evidence="2">
    <location>
        <begin position="29"/>
        <end position="47"/>
    </location>
</feature>
<dbReference type="Pfam" id="PF00892">
    <property type="entry name" value="EamA"/>
    <property type="match status" value="1"/>
</dbReference>
<dbReference type="SUPFAM" id="SSF103481">
    <property type="entry name" value="Multidrug resistance efflux transporter EmrE"/>
    <property type="match status" value="1"/>
</dbReference>
<evidence type="ECO:0000313" key="5">
    <source>
        <dbReference type="Proteomes" id="UP000093514"/>
    </source>
</evidence>
<comment type="caution">
    <text evidence="4">The sequence shown here is derived from an EMBL/GenBank/DDBJ whole genome shotgun (WGS) entry which is preliminary data.</text>
</comment>
<dbReference type="InterPro" id="IPR000620">
    <property type="entry name" value="EamA_dom"/>
</dbReference>
<feature type="transmembrane region" description="Helical" evidence="2">
    <location>
        <begin position="54"/>
        <end position="72"/>
    </location>
</feature>
<proteinExistence type="inferred from homology"/>
<dbReference type="InterPro" id="IPR037185">
    <property type="entry name" value="EmrE-like"/>
</dbReference>
<reference evidence="4 5" key="2">
    <citation type="submission" date="2016-08" db="EMBL/GenBank/DDBJ databases">
        <title>Orenia metallireducens sp. nov. strain Z6, a Novel Metal-reducing Firmicute from the Deep Subsurface.</title>
        <authorList>
            <person name="Maxim B.I."/>
            <person name="Kenneth K."/>
            <person name="Flynn T.M."/>
            <person name="Oloughlin E.J."/>
            <person name="Locke R.A."/>
            <person name="Weber J.R."/>
            <person name="Egan S.M."/>
            <person name="Mackie R.I."/>
            <person name="Cann I.K."/>
        </authorList>
    </citation>
    <scope>NUCLEOTIDE SEQUENCE [LARGE SCALE GENOMIC DNA]</scope>
    <source>
        <strain evidence="4 5">Z6</strain>
    </source>
</reference>
<dbReference type="AlphaFoldDB" id="A0A1C0A5X2"/>
<evidence type="ECO:0000313" key="4">
    <source>
        <dbReference type="EMBL" id="OCL25537.1"/>
    </source>
</evidence>
<keyword evidence="2" id="KW-0812">Transmembrane</keyword>
<dbReference type="EMBL" id="LWDV01000010">
    <property type="protein sequence ID" value="OCL25537.1"/>
    <property type="molecule type" value="Genomic_DNA"/>
</dbReference>